<evidence type="ECO:0000256" key="2">
    <source>
        <dbReference type="ARBA" id="ARBA00022475"/>
    </source>
</evidence>
<name>A0A0B8Q4S6_9VIBR</name>
<evidence type="ECO:0000259" key="6">
    <source>
        <dbReference type="Pfam" id="PF13491"/>
    </source>
</evidence>
<comment type="subcellular location">
    <subcellularLocation>
        <location evidence="1">Cell membrane</location>
        <topology evidence="1">Multi-pass membrane protein</topology>
    </subcellularLocation>
</comment>
<accession>A0A0B8Q4S6</accession>
<dbReference type="Proteomes" id="UP000031666">
    <property type="component" value="Unassembled WGS sequence"/>
</dbReference>
<dbReference type="Pfam" id="PF13491">
    <property type="entry name" value="FtsK_4TM"/>
    <property type="match status" value="1"/>
</dbReference>
<dbReference type="EMBL" id="BBSC01000001">
    <property type="protein sequence ID" value="GAM73526.1"/>
    <property type="molecule type" value="Genomic_DNA"/>
</dbReference>
<evidence type="ECO:0000313" key="7">
    <source>
        <dbReference type="EMBL" id="GAM73526.1"/>
    </source>
</evidence>
<dbReference type="InterPro" id="IPR050206">
    <property type="entry name" value="FtsK/SpoIIIE/SftA"/>
</dbReference>
<dbReference type="PANTHER" id="PTHR22683:SF41">
    <property type="entry name" value="DNA TRANSLOCASE FTSK"/>
    <property type="match status" value="1"/>
</dbReference>
<evidence type="ECO:0000256" key="5">
    <source>
        <dbReference type="ARBA" id="ARBA00023136"/>
    </source>
</evidence>
<gene>
    <name evidence="7" type="ORF">JCM19241_2981</name>
</gene>
<dbReference type="PANTHER" id="PTHR22683">
    <property type="entry name" value="SPORULATION PROTEIN RELATED"/>
    <property type="match status" value="1"/>
</dbReference>
<dbReference type="InterPro" id="IPR025199">
    <property type="entry name" value="FtsK_4TM"/>
</dbReference>
<sequence>MDMLKRNSKIRTVIHTSPSKTNSNLTGSQRLREGCFIVGILIAVLMAVALFTFSPADPSWSQTAWGGEVQNAGGLFGAWIADTLLFTFGVLAYALPAALILLTWTTFRKRMPDESIDLMLWGTRLLGGALLIVTSCGLADINFDDIWYFSSGGVIGDVITSLAIPTLNSLGTTLALLFLWGASFTLFTGVSCYQSLSLLAKQPRCLC</sequence>
<dbReference type="AlphaFoldDB" id="A0A0B8Q4S6"/>
<keyword evidence="3" id="KW-0812">Transmembrane</keyword>
<feature type="domain" description="DNA translocase FtsK 4TM region" evidence="6">
    <location>
        <begin position="29"/>
        <end position="194"/>
    </location>
</feature>
<keyword evidence="7" id="KW-0131">Cell cycle</keyword>
<dbReference type="GO" id="GO:0005886">
    <property type="term" value="C:plasma membrane"/>
    <property type="evidence" value="ECO:0007669"/>
    <property type="project" value="UniProtKB-SubCell"/>
</dbReference>
<evidence type="ECO:0000313" key="8">
    <source>
        <dbReference type="Proteomes" id="UP000031666"/>
    </source>
</evidence>
<protein>
    <submittedName>
        <fullName evidence="7">Cell division protein ftsK</fullName>
    </submittedName>
</protein>
<organism evidence="7 8">
    <name type="scientific">Vibrio ishigakensis</name>
    <dbReference type="NCBI Taxonomy" id="1481914"/>
    <lineage>
        <taxon>Bacteria</taxon>
        <taxon>Pseudomonadati</taxon>
        <taxon>Pseudomonadota</taxon>
        <taxon>Gammaproteobacteria</taxon>
        <taxon>Vibrionales</taxon>
        <taxon>Vibrionaceae</taxon>
        <taxon>Vibrio</taxon>
    </lineage>
</organism>
<reference evidence="7 8" key="1">
    <citation type="submission" date="2015-01" db="EMBL/GenBank/DDBJ databases">
        <title>Vibrio sp. C94 JCM 19241 whole genome shotgun sequence.</title>
        <authorList>
            <person name="Sawabe T."/>
            <person name="Meirelles P."/>
            <person name="Feng G."/>
            <person name="Sayaka M."/>
            <person name="Hattori M."/>
            <person name="Ohkuma M."/>
        </authorList>
    </citation>
    <scope>NUCLEOTIDE SEQUENCE [LARGE SCALE GENOMIC DNA]</scope>
    <source>
        <strain evidence="8">JCM 19241</strain>
    </source>
</reference>
<dbReference type="GO" id="GO:0051301">
    <property type="term" value="P:cell division"/>
    <property type="evidence" value="ECO:0007669"/>
    <property type="project" value="UniProtKB-KW"/>
</dbReference>
<keyword evidence="5" id="KW-0472">Membrane</keyword>
<keyword evidence="7" id="KW-0132">Cell division</keyword>
<evidence type="ECO:0000256" key="3">
    <source>
        <dbReference type="ARBA" id="ARBA00022692"/>
    </source>
</evidence>
<evidence type="ECO:0000256" key="1">
    <source>
        <dbReference type="ARBA" id="ARBA00004651"/>
    </source>
</evidence>
<proteinExistence type="predicted"/>
<evidence type="ECO:0000256" key="4">
    <source>
        <dbReference type="ARBA" id="ARBA00022989"/>
    </source>
</evidence>
<dbReference type="STRING" id="1481914.JCM19241_2981"/>
<keyword evidence="2" id="KW-1003">Cell membrane</keyword>
<reference evidence="7 8" key="2">
    <citation type="submission" date="2015-01" db="EMBL/GenBank/DDBJ databases">
        <authorList>
            <consortium name="NBRP consortium"/>
            <person name="Sawabe T."/>
            <person name="Meirelles P."/>
            <person name="Feng G."/>
            <person name="Sayaka M."/>
            <person name="Hattori M."/>
            <person name="Ohkuma M."/>
        </authorList>
    </citation>
    <scope>NUCLEOTIDE SEQUENCE [LARGE SCALE GENOMIC DNA]</scope>
    <source>
        <strain evidence="8">JCM 19241</strain>
    </source>
</reference>
<keyword evidence="4" id="KW-1133">Transmembrane helix</keyword>
<comment type="caution">
    <text evidence="7">The sequence shown here is derived from an EMBL/GenBank/DDBJ whole genome shotgun (WGS) entry which is preliminary data.</text>
</comment>